<feature type="domain" description="Ribosomal RNA adenine methylase transferase N-terminal" evidence="6">
    <location>
        <begin position="77"/>
        <end position="241"/>
    </location>
</feature>
<accession>A0A6L3VBS7</accession>
<evidence type="ECO:0000256" key="1">
    <source>
        <dbReference type="ARBA" id="ARBA00022603"/>
    </source>
</evidence>
<dbReference type="InterPro" id="IPR020596">
    <property type="entry name" value="rRNA_Ade_Mease_Trfase_CS"/>
</dbReference>
<comment type="similarity">
    <text evidence="5">Belongs to the class I-like SAM-binding methyltransferase superfamily. rRNA adenine N(6)-methyltransferase family.</text>
</comment>
<dbReference type="InterPro" id="IPR001737">
    <property type="entry name" value="KsgA/Erm"/>
</dbReference>
<evidence type="ECO:0000256" key="3">
    <source>
        <dbReference type="ARBA" id="ARBA00022691"/>
    </source>
</evidence>
<reference evidence="7 8" key="1">
    <citation type="submission" date="2019-09" db="EMBL/GenBank/DDBJ databases">
        <title>Actinomadura physcomitrii sp. nov., a novel actinomycete isolated from moss [Physcomitrium sphaericum (Ludw) Fuernr].</title>
        <authorList>
            <person name="Liu C."/>
            <person name="Zhuang X."/>
        </authorList>
    </citation>
    <scope>NUCLEOTIDE SEQUENCE [LARGE SCALE GENOMIC DNA]</scope>
    <source>
        <strain evidence="7 8">CYP1-1B</strain>
    </source>
</reference>
<evidence type="ECO:0000259" key="6">
    <source>
        <dbReference type="SMART" id="SM00650"/>
    </source>
</evidence>
<dbReference type="PROSITE" id="PS01131">
    <property type="entry name" value="RRNA_A_DIMETH"/>
    <property type="match status" value="1"/>
</dbReference>
<gene>
    <name evidence="7" type="primary">erm</name>
    <name evidence="7" type="ORF">F9B16_49780</name>
</gene>
<feature type="binding site" evidence="5">
    <location>
        <position position="159"/>
    </location>
    <ligand>
        <name>S-adenosyl-L-methionine</name>
        <dbReference type="ChEBI" id="CHEBI:59789"/>
    </ligand>
</feature>
<evidence type="ECO:0000256" key="5">
    <source>
        <dbReference type="PROSITE-ProRule" id="PRU01026"/>
    </source>
</evidence>
<dbReference type="GO" id="GO:0005829">
    <property type="term" value="C:cytosol"/>
    <property type="evidence" value="ECO:0007669"/>
    <property type="project" value="TreeGrafter"/>
</dbReference>
<dbReference type="Proteomes" id="UP000483004">
    <property type="component" value="Unassembled WGS sequence"/>
</dbReference>
<dbReference type="CDD" id="cd02440">
    <property type="entry name" value="AdoMet_MTases"/>
    <property type="match status" value="1"/>
</dbReference>
<keyword evidence="4 5" id="KW-0694">RNA-binding</keyword>
<keyword evidence="2 5" id="KW-0808">Transferase</keyword>
<feature type="binding site" evidence="5">
    <location>
        <position position="118"/>
    </location>
    <ligand>
        <name>S-adenosyl-L-methionine</name>
        <dbReference type="ChEBI" id="CHEBI:59789"/>
    </ligand>
</feature>
<dbReference type="PROSITE" id="PS51689">
    <property type="entry name" value="SAM_RNA_A_N6_MT"/>
    <property type="match status" value="1"/>
</dbReference>
<dbReference type="EMBL" id="WBMR01000419">
    <property type="protein sequence ID" value="KAB2353259.1"/>
    <property type="molecule type" value="Genomic_DNA"/>
</dbReference>
<dbReference type="Pfam" id="PF00398">
    <property type="entry name" value="RrnaAD"/>
    <property type="match status" value="1"/>
</dbReference>
<dbReference type="Gene3D" id="3.40.50.150">
    <property type="entry name" value="Vaccinia Virus protein VP39"/>
    <property type="match status" value="1"/>
</dbReference>
<evidence type="ECO:0000313" key="7">
    <source>
        <dbReference type="EMBL" id="KAB2353259.1"/>
    </source>
</evidence>
<organism evidence="7 8">
    <name type="scientific">Actinomadura montaniterrae</name>
    <dbReference type="NCBI Taxonomy" id="1803903"/>
    <lineage>
        <taxon>Bacteria</taxon>
        <taxon>Bacillati</taxon>
        <taxon>Actinomycetota</taxon>
        <taxon>Actinomycetes</taxon>
        <taxon>Streptosporangiales</taxon>
        <taxon>Thermomonosporaceae</taxon>
        <taxon>Actinomadura</taxon>
    </lineage>
</organism>
<dbReference type="SMART" id="SM00650">
    <property type="entry name" value="rADc"/>
    <property type="match status" value="1"/>
</dbReference>
<dbReference type="PANTHER" id="PTHR11727">
    <property type="entry name" value="DIMETHYLADENOSINE TRANSFERASE"/>
    <property type="match status" value="1"/>
</dbReference>
<proteinExistence type="inferred from homology"/>
<keyword evidence="1 5" id="KW-0489">Methyltransferase</keyword>
<dbReference type="NCBIfam" id="NF000337">
    <property type="entry name" value="erm_SHROVE"/>
    <property type="match status" value="1"/>
</dbReference>
<dbReference type="InterPro" id="IPR020598">
    <property type="entry name" value="rRNA_Ade_methylase_Trfase_N"/>
</dbReference>
<dbReference type="NCBIfam" id="NF000499">
    <property type="entry name" value="Erm23S_rRNA_broad"/>
    <property type="match status" value="1"/>
</dbReference>
<protein>
    <submittedName>
        <fullName evidence="7">ErmE/ErmH/ErmO/ErmR family 23S rRNA (Adenine(2058)-N(6))-methyltransferase</fullName>
    </submittedName>
</protein>
<dbReference type="OrthoDB" id="3616874at2"/>
<feature type="binding site" evidence="5">
    <location>
        <position position="70"/>
    </location>
    <ligand>
        <name>S-adenosyl-L-methionine</name>
        <dbReference type="ChEBI" id="CHEBI:59789"/>
    </ligand>
</feature>
<keyword evidence="8" id="KW-1185">Reference proteome</keyword>
<sequence>MTISDGPGIRLFSGFSRAVARAVTPLRACPRCLWCPSGRPFRGRKPRTATLNQHHHGGPRANARRALSQNFLSDSAAIARYARAAVPASGALIVEAGAGDGRVTAALAARAGRVVAYEIDPRLAARLRARCARLGNVRCVTGDFLAARPPSGPFHLAGNIPFAATSRIVGWALAAPGLASATLITQLEYARKRTGGYGRWSRLTVRTWPEFGWEMGGRVPRGLFRPVPRVDGAVLRLVRRPRPLLPPAAMGDYLRCVDLGFTGKGGSLRASLCERYPRRRVDAALAAAGIAPGALVADAHPDQWIVLVRALTAHPHRR</sequence>
<evidence type="ECO:0000313" key="8">
    <source>
        <dbReference type="Proteomes" id="UP000483004"/>
    </source>
</evidence>
<dbReference type="AlphaFoldDB" id="A0A6L3VBS7"/>
<dbReference type="SUPFAM" id="SSF53335">
    <property type="entry name" value="S-adenosyl-L-methionine-dependent methyltransferases"/>
    <property type="match status" value="1"/>
</dbReference>
<feature type="binding site" evidence="5">
    <location>
        <position position="97"/>
    </location>
    <ligand>
        <name>S-adenosyl-L-methionine</name>
        <dbReference type="ChEBI" id="CHEBI:59789"/>
    </ligand>
</feature>
<evidence type="ECO:0000256" key="4">
    <source>
        <dbReference type="ARBA" id="ARBA00022884"/>
    </source>
</evidence>
<name>A0A6L3VBS7_9ACTN</name>
<keyword evidence="3 5" id="KW-0949">S-adenosyl-L-methionine</keyword>
<dbReference type="GO" id="GO:0003723">
    <property type="term" value="F:RNA binding"/>
    <property type="evidence" value="ECO:0007669"/>
    <property type="project" value="UniProtKB-UniRule"/>
</dbReference>
<evidence type="ECO:0000256" key="2">
    <source>
        <dbReference type="ARBA" id="ARBA00022679"/>
    </source>
</evidence>
<dbReference type="GO" id="GO:0000179">
    <property type="term" value="F:rRNA (adenine-N6,N6-)-dimethyltransferase activity"/>
    <property type="evidence" value="ECO:0007669"/>
    <property type="project" value="UniProtKB-UniRule"/>
</dbReference>
<dbReference type="RefSeq" id="WP_151547251.1">
    <property type="nucleotide sequence ID" value="NZ_WBMR01000419.1"/>
</dbReference>
<comment type="caution">
    <text evidence="7">The sequence shown here is derived from an EMBL/GenBank/DDBJ whole genome shotgun (WGS) entry which is preliminary data.</text>
</comment>
<feature type="binding site" evidence="5">
    <location>
        <position position="143"/>
    </location>
    <ligand>
        <name>S-adenosyl-L-methionine</name>
        <dbReference type="ChEBI" id="CHEBI:59789"/>
    </ligand>
</feature>
<dbReference type="InterPro" id="IPR029063">
    <property type="entry name" value="SAM-dependent_MTases_sf"/>
</dbReference>
<dbReference type="PANTHER" id="PTHR11727:SF7">
    <property type="entry name" value="DIMETHYLADENOSINE TRANSFERASE-RELATED"/>
    <property type="match status" value="1"/>
</dbReference>
<feature type="binding site" evidence="5">
    <location>
        <position position="72"/>
    </location>
    <ligand>
        <name>S-adenosyl-L-methionine</name>
        <dbReference type="ChEBI" id="CHEBI:59789"/>
    </ligand>
</feature>